<feature type="transmembrane region" description="Helical" evidence="1">
    <location>
        <begin position="44"/>
        <end position="66"/>
    </location>
</feature>
<sequence>MPLFLRFNNQLTLKHMQYAIHYFLHLIFPIVLAFFIDKNHWLRVYLILLATMLVDLDHLFATPLYNPCRCSIGFHPLHSYLAIGGYALLLIPKKTRIPAIGLLLHMLADSIDCLFIRQVCP</sequence>
<keyword evidence="3" id="KW-1185">Reference proteome</keyword>
<name>A0A562SDF8_9BACT</name>
<feature type="transmembrane region" description="Helical" evidence="1">
    <location>
        <begin position="20"/>
        <end position="37"/>
    </location>
</feature>
<dbReference type="Pfam" id="PF19617">
    <property type="entry name" value="DUF6122"/>
    <property type="match status" value="1"/>
</dbReference>
<protein>
    <submittedName>
        <fullName evidence="2">Uncharacterized protein</fullName>
    </submittedName>
</protein>
<evidence type="ECO:0000256" key="1">
    <source>
        <dbReference type="SAM" id="Phobius"/>
    </source>
</evidence>
<dbReference type="Proteomes" id="UP000316167">
    <property type="component" value="Unassembled WGS sequence"/>
</dbReference>
<evidence type="ECO:0000313" key="2">
    <source>
        <dbReference type="EMBL" id="TWI79004.1"/>
    </source>
</evidence>
<dbReference type="EMBL" id="VLLE01000006">
    <property type="protein sequence ID" value="TWI79004.1"/>
    <property type="molecule type" value="Genomic_DNA"/>
</dbReference>
<feature type="transmembrane region" description="Helical" evidence="1">
    <location>
        <begin position="72"/>
        <end position="91"/>
    </location>
</feature>
<dbReference type="InterPro" id="IPR046125">
    <property type="entry name" value="DUF6122"/>
</dbReference>
<organism evidence="2 3">
    <name type="scientific">Lacibacter cauensis</name>
    <dbReference type="NCBI Taxonomy" id="510947"/>
    <lineage>
        <taxon>Bacteria</taxon>
        <taxon>Pseudomonadati</taxon>
        <taxon>Bacteroidota</taxon>
        <taxon>Chitinophagia</taxon>
        <taxon>Chitinophagales</taxon>
        <taxon>Chitinophagaceae</taxon>
        <taxon>Lacibacter</taxon>
    </lineage>
</organism>
<reference evidence="2 3" key="1">
    <citation type="journal article" date="2015" name="Stand. Genomic Sci.">
        <title>Genomic Encyclopedia of Bacterial and Archaeal Type Strains, Phase III: the genomes of soil and plant-associated and newly described type strains.</title>
        <authorList>
            <person name="Whitman W.B."/>
            <person name="Woyke T."/>
            <person name="Klenk H.P."/>
            <person name="Zhou Y."/>
            <person name="Lilburn T.G."/>
            <person name="Beck B.J."/>
            <person name="De Vos P."/>
            <person name="Vandamme P."/>
            <person name="Eisen J.A."/>
            <person name="Garrity G."/>
            <person name="Hugenholtz P."/>
            <person name="Kyrpides N.C."/>
        </authorList>
    </citation>
    <scope>NUCLEOTIDE SEQUENCE [LARGE SCALE GENOMIC DNA]</scope>
    <source>
        <strain evidence="2 3">CGMCC 1.7271</strain>
    </source>
</reference>
<accession>A0A562SDF8</accession>
<evidence type="ECO:0000313" key="3">
    <source>
        <dbReference type="Proteomes" id="UP000316167"/>
    </source>
</evidence>
<gene>
    <name evidence="2" type="ORF">IQ13_3395</name>
</gene>
<comment type="caution">
    <text evidence="2">The sequence shown here is derived from an EMBL/GenBank/DDBJ whole genome shotgun (WGS) entry which is preliminary data.</text>
</comment>
<proteinExistence type="predicted"/>
<dbReference type="AlphaFoldDB" id="A0A562SDF8"/>
<keyword evidence="1" id="KW-0472">Membrane</keyword>
<keyword evidence="1" id="KW-1133">Transmembrane helix</keyword>
<keyword evidence="1" id="KW-0812">Transmembrane</keyword>